<reference evidence="2 3" key="1">
    <citation type="submission" date="2020-03" db="EMBL/GenBank/DDBJ databases">
        <title>Whole genome shotgun sequence of Phytohabitans houttuyneae NBRC 108639.</title>
        <authorList>
            <person name="Komaki H."/>
            <person name="Tamura T."/>
        </authorList>
    </citation>
    <scope>NUCLEOTIDE SEQUENCE [LARGE SCALE GENOMIC DNA]</scope>
    <source>
        <strain evidence="2 3">NBRC 108639</strain>
    </source>
</reference>
<dbReference type="AlphaFoldDB" id="A0A6V8KDV3"/>
<dbReference type="EMBL" id="BLPF01000003">
    <property type="protein sequence ID" value="GFJ83412.1"/>
    <property type="molecule type" value="Genomic_DNA"/>
</dbReference>
<comment type="caution">
    <text evidence="2">The sequence shown here is derived from an EMBL/GenBank/DDBJ whole genome shotgun (WGS) entry which is preliminary data.</text>
</comment>
<name>A0A6V8KDV3_9ACTN</name>
<feature type="region of interest" description="Disordered" evidence="1">
    <location>
        <begin position="28"/>
        <end position="63"/>
    </location>
</feature>
<feature type="compositionally biased region" description="Low complexity" evidence="1">
    <location>
        <begin position="109"/>
        <end position="142"/>
    </location>
</feature>
<accession>A0A6V8KDV3</accession>
<evidence type="ECO:0000313" key="3">
    <source>
        <dbReference type="Proteomes" id="UP000482800"/>
    </source>
</evidence>
<reference evidence="2 3" key="2">
    <citation type="submission" date="2020-03" db="EMBL/GenBank/DDBJ databases">
        <authorList>
            <person name="Ichikawa N."/>
            <person name="Kimura A."/>
            <person name="Kitahashi Y."/>
            <person name="Uohara A."/>
        </authorList>
    </citation>
    <scope>NUCLEOTIDE SEQUENCE [LARGE SCALE GENOMIC DNA]</scope>
    <source>
        <strain evidence="2 3">NBRC 108639</strain>
    </source>
</reference>
<evidence type="ECO:0000256" key="1">
    <source>
        <dbReference type="SAM" id="MobiDB-lite"/>
    </source>
</evidence>
<gene>
    <name evidence="2" type="ORF">Phou_075920</name>
</gene>
<feature type="region of interest" description="Disordered" evidence="1">
    <location>
        <begin position="82"/>
        <end position="142"/>
    </location>
</feature>
<protein>
    <submittedName>
        <fullName evidence="2">Uncharacterized protein</fullName>
    </submittedName>
</protein>
<proteinExistence type="predicted"/>
<evidence type="ECO:0000313" key="2">
    <source>
        <dbReference type="EMBL" id="GFJ83412.1"/>
    </source>
</evidence>
<dbReference type="RefSeq" id="WP_218579434.1">
    <property type="nucleotide sequence ID" value="NZ_BAABGO010000044.1"/>
</dbReference>
<organism evidence="2 3">
    <name type="scientific">Phytohabitans houttuyneae</name>
    <dbReference type="NCBI Taxonomy" id="1076126"/>
    <lineage>
        <taxon>Bacteria</taxon>
        <taxon>Bacillati</taxon>
        <taxon>Actinomycetota</taxon>
        <taxon>Actinomycetes</taxon>
        <taxon>Micromonosporales</taxon>
        <taxon>Micromonosporaceae</taxon>
    </lineage>
</organism>
<sequence>MAAQVGRLVAATLLGVRRYRVHIRAVGHGPARPAPVGEHRHDAVPADAGGDVEAGRAEPPRDDARGAALLARGLRMRVDVPAQRDERALQPGRDGVHRLLVDGMDPRGGRPAAFAAQAGASPAPATPAAAPPSTARRLTVRS</sequence>
<keyword evidence="3" id="KW-1185">Reference proteome</keyword>
<feature type="compositionally biased region" description="Basic and acidic residues" evidence="1">
    <location>
        <begin position="82"/>
        <end position="108"/>
    </location>
</feature>
<feature type="compositionally biased region" description="Basic and acidic residues" evidence="1">
    <location>
        <begin position="53"/>
        <end position="63"/>
    </location>
</feature>
<dbReference type="Proteomes" id="UP000482800">
    <property type="component" value="Unassembled WGS sequence"/>
</dbReference>